<dbReference type="EMBL" id="MN739849">
    <property type="protein sequence ID" value="QHT74382.1"/>
    <property type="molecule type" value="Genomic_DNA"/>
</dbReference>
<dbReference type="AlphaFoldDB" id="A0A6C0H1H4"/>
<evidence type="ECO:0000313" key="2">
    <source>
        <dbReference type="EMBL" id="QHT74382.1"/>
    </source>
</evidence>
<protein>
    <submittedName>
        <fullName evidence="2">Uncharacterized protein</fullName>
    </submittedName>
</protein>
<proteinExistence type="predicted"/>
<feature type="transmembrane region" description="Helical" evidence="1">
    <location>
        <begin position="15"/>
        <end position="36"/>
    </location>
</feature>
<feature type="transmembrane region" description="Helical" evidence="1">
    <location>
        <begin position="73"/>
        <end position="92"/>
    </location>
</feature>
<feature type="transmembrane region" description="Helical" evidence="1">
    <location>
        <begin position="43"/>
        <end position="61"/>
    </location>
</feature>
<name>A0A6C0H1H4_9ZZZZ</name>
<keyword evidence="1" id="KW-0812">Transmembrane</keyword>
<keyword evidence="1" id="KW-1133">Transmembrane helix</keyword>
<organism evidence="2">
    <name type="scientific">viral metagenome</name>
    <dbReference type="NCBI Taxonomy" id="1070528"/>
    <lineage>
        <taxon>unclassified sequences</taxon>
        <taxon>metagenomes</taxon>
        <taxon>organismal metagenomes</taxon>
    </lineage>
</organism>
<sequence length="105" mass="12487">MSILSPIMDLFSSHFNYFLIIIHFLYAFVFMGLIYLNESYLTTLNILIQFAICLFLLIRFHPFQRHELRQYDANIIFSCAAFLMVNLGAIELTKKYAMKIEKYIE</sequence>
<evidence type="ECO:0000256" key="1">
    <source>
        <dbReference type="SAM" id="Phobius"/>
    </source>
</evidence>
<reference evidence="2" key="1">
    <citation type="journal article" date="2020" name="Nature">
        <title>Giant virus diversity and host interactions through global metagenomics.</title>
        <authorList>
            <person name="Schulz F."/>
            <person name="Roux S."/>
            <person name="Paez-Espino D."/>
            <person name="Jungbluth S."/>
            <person name="Walsh D.A."/>
            <person name="Denef V.J."/>
            <person name="McMahon K.D."/>
            <person name="Konstantinidis K.T."/>
            <person name="Eloe-Fadrosh E.A."/>
            <person name="Kyrpides N.C."/>
            <person name="Woyke T."/>
        </authorList>
    </citation>
    <scope>NUCLEOTIDE SEQUENCE</scope>
    <source>
        <strain evidence="2">GVMAG-M-3300023179-59</strain>
    </source>
</reference>
<keyword evidence="1" id="KW-0472">Membrane</keyword>
<accession>A0A6C0H1H4</accession>